<dbReference type="Proteomes" id="UP000567293">
    <property type="component" value="Unassembled WGS sequence"/>
</dbReference>
<dbReference type="PANTHER" id="PTHR11351">
    <property type="entry name" value="ACYL-COA DESATURASE"/>
    <property type="match status" value="1"/>
</dbReference>
<proteinExistence type="inferred from homology"/>
<keyword evidence="5" id="KW-0276">Fatty acid metabolism</keyword>
<feature type="domain" description="Fatty acid desaturase" evidence="13">
    <location>
        <begin position="42"/>
        <end position="250"/>
    </location>
</feature>
<evidence type="ECO:0000256" key="8">
    <source>
        <dbReference type="ARBA" id="ARBA00023004"/>
    </source>
</evidence>
<evidence type="ECO:0000256" key="9">
    <source>
        <dbReference type="ARBA" id="ARBA00023098"/>
    </source>
</evidence>
<dbReference type="Pfam" id="PF00487">
    <property type="entry name" value="FA_desaturase"/>
    <property type="match status" value="1"/>
</dbReference>
<evidence type="ECO:0000256" key="6">
    <source>
        <dbReference type="ARBA" id="ARBA00022989"/>
    </source>
</evidence>
<evidence type="ECO:0000256" key="1">
    <source>
        <dbReference type="ARBA" id="ARBA00004141"/>
    </source>
</evidence>
<protein>
    <submittedName>
        <fullName evidence="14">Acyl-CoA desaturase</fullName>
    </submittedName>
</protein>
<dbReference type="GO" id="GO:0006633">
    <property type="term" value="P:fatty acid biosynthetic process"/>
    <property type="evidence" value="ECO:0007669"/>
    <property type="project" value="UniProtKB-KW"/>
</dbReference>
<dbReference type="PRINTS" id="PR00075">
    <property type="entry name" value="FACDDSATRASE"/>
</dbReference>
<sequence>MASIPRYLTVPLPNGSRISILHSLPFILVHLAVLLIFFMPFHWYYLVTCLALLVVRMFFVTAGYHRYFSHRSFKTSRAFQFIIAFMAMSSSQKGVLWWAAHHRHHHRFSDQELDLHSPTLFGFFWSHIGWILSDKYNDTRMNYIGDFAKFPELRWLNKYHMLPPAVLGAALWLIGGWALFVWAFCLGTVLLWHDTFTINSLSHLFGSRRYETSDTSRNNWLLALLTLGEGWHNNHHHYMASARQGFYWWEIDITYYTLKFMSWLGIVWDLRKVPAHILEAQPAAA</sequence>
<organism evidence="14 15">
    <name type="scientific">Candidatus Acidiferrum panamense</name>
    <dbReference type="NCBI Taxonomy" id="2741543"/>
    <lineage>
        <taxon>Bacteria</taxon>
        <taxon>Pseudomonadati</taxon>
        <taxon>Acidobacteriota</taxon>
        <taxon>Terriglobia</taxon>
        <taxon>Candidatus Acidiferrales</taxon>
        <taxon>Candidatus Acidiferrum</taxon>
    </lineage>
</organism>
<dbReference type="GO" id="GO:0016020">
    <property type="term" value="C:membrane"/>
    <property type="evidence" value="ECO:0007669"/>
    <property type="project" value="UniProtKB-SubCell"/>
</dbReference>
<dbReference type="InterPro" id="IPR015876">
    <property type="entry name" value="Acyl-CoA_DS"/>
</dbReference>
<feature type="transmembrane region" description="Helical" evidence="12">
    <location>
        <begin position="79"/>
        <end position="100"/>
    </location>
</feature>
<evidence type="ECO:0000256" key="2">
    <source>
        <dbReference type="ARBA" id="ARBA00008749"/>
    </source>
</evidence>
<evidence type="ECO:0000256" key="5">
    <source>
        <dbReference type="ARBA" id="ARBA00022832"/>
    </source>
</evidence>
<evidence type="ECO:0000313" key="14">
    <source>
        <dbReference type="EMBL" id="MBA0084041.1"/>
    </source>
</evidence>
<dbReference type="PANTHER" id="PTHR11351:SF31">
    <property type="entry name" value="DESATURASE 1, ISOFORM A-RELATED"/>
    <property type="match status" value="1"/>
</dbReference>
<keyword evidence="4 12" id="KW-0812">Transmembrane</keyword>
<dbReference type="InterPro" id="IPR005804">
    <property type="entry name" value="FA_desaturase_dom"/>
</dbReference>
<keyword evidence="9" id="KW-0443">Lipid metabolism</keyword>
<keyword evidence="6 12" id="KW-1133">Transmembrane helix</keyword>
<keyword evidence="10 12" id="KW-0472">Membrane</keyword>
<keyword evidence="8" id="KW-0408">Iron</keyword>
<feature type="transmembrane region" description="Helical" evidence="12">
    <location>
        <begin position="44"/>
        <end position="67"/>
    </location>
</feature>
<evidence type="ECO:0000259" key="13">
    <source>
        <dbReference type="Pfam" id="PF00487"/>
    </source>
</evidence>
<feature type="transmembrane region" description="Helical" evidence="12">
    <location>
        <begin position="20"/>
        <end position="38"/>
    </location>
</feature>
<keyword evidence="3" id="KW-0444">Lipid biosynthesis</keyword>
<evidence type="ECO:0000256" key="7">
    <source>
        <dbReference type="ARBA" id="ARBA00023002"/>
    </source>
</evidence>
<dbReference type="GO" id="GO:0016717">
    <property type="term" value="F:oxidoreductase activity, acting on paired donors, with oxidation of a pair of donors resulting in the reduction of molecular oxygen to two molecules of water"/>
    <property type="evidence" value="ECO:0007669"/>
    <property type="project" value="InterPro"/>
</dbReference>
<evidence type="ECO:0000256" key="10">
    <source>
        <dbReference type="ARBA" id="ARBA00023136"/>
    </source>
</evidence>
<comment type="caution">
    <text evidence="14">The sequence shown here is derived from an EMBL/GenBank/DDBJ whole genome shotgun (WGS) entry which is preliminary data.</text>
</comment>
<gene>
    <name evidence="14" type="ORF">HRJ53_03510</name>
</gene>
<dbReference type="AlphaFoldDB" id="A0A7V8NMH4"/>
<keyword evidence="15" id="KW-1185">Reference proteome</keyword>
<evidence type="ECO:0000313" key="15">
    <source>
        <dbReference type="Proteomes" id="UP000567293"/>
    </source>
</evidence>
<keyword evidence="7" id="KW-0560">Oxidoreductase</keyword>
<dbReference type="EMBL" id="JACDQQ010000341">
    <property type="protein sequence ID" value="MBA0084041.1"/>
    <property type="molecule type" value="Genomic_DNA"/>
</dbReference>
<comment type="similarity">
    <text evidence="2">Belongs to the fatty acid desaturase type 2 family.</text>
</comment>
<evidence type="ECO:0000256" key="12">
    <source>
        <dbReference type="SAM" id="Phobius"/>
    </source>
</evidence>
<evidence type="ECO:0000256" key="11">
    <source>
        <dbReference type="ARBA" id="ARBA00023160"/>
    </source>
</evidence>
<reference evidence="14" key="1">
    <citation type="submission" date="2020-06" db="EMBL/GenBank/DDBJ databases">
        <title>Legume-microbial interactions unlock mineral nutrients during tropical forest succession.</title>
        <authorList>
            <person name="Epihov D.Z."/>
        </authorList>
    </citation>
    <scope>NUCLEOTIDE SEQUENCE [LARGE SCALE GENOMIC DNA]</scope>
    <source>
        <strain evidence="14">Pan2503</strain>
    </source>
</reference>
<dbReference type="CDD" id="cd03505">
    <property type="entry name" value="Delta9-FADS-like"/>
    <property type="match status" value="1"/>
</dbReference>
<evidence type="ECO:0000256" key="4">
    <source>
        <dbReference type="ARBA" id="ARBA00022692"/>
    </source>
</evidence>
<evidence type="ECO:0000256" key="3">
    <source>
        <dbReference type="ARBA" id="ARBA00022516"/>
    </source>
</evidence>
<accession>A0A7V8NMH4</accession>
<comment type="subcellular location">
    <subcellularLocation>
        <location evidence="1">Membrane</location>
        <topology evidence="1">Multi-pass membrane protein</topology>
    </subcellularLocation>
</comment>
<name>A0A7V8NMH4_9BACT</name>
<feature type="transmembrane region" description="Helical" evidence="12">
    <location>
        <begin position="165"/>
        <end position="192"/>
    </location>
</feature>
<keyword evidence="11" id="KW-0275">Fatty acid biosynthesis</keyword>